<protein>
    <submittedName>
        <fullName evidence="1">Uncharacterized protein</fullName>
    </submittedName>
</protein>
<reference evidence="1 2" key="1">
    <citation type="journal article" date="2018" name="Sci. Rep.">
        <title>Genomic signatures of local adaptation to the degree of environmental predictability in rotifers.</title>
        <authorList>
            <person name="Franch-Gras L."/>
            <person name="Hahn C."/>
            <person name="Garcia-Roger E.M."/>
            <person name="Carmona M.J."/>
            <person name="Serra M."/>
            <person name="Gomez A."/>
        </authorList>
    </citation>
    <scope>NUCLEOTIDE SEQUENCE [LARGE SCALE GENOMIC DNA]</scope>
    <source>
        <strain evidence="1">HYR1</strain>
    </source>
</reference>
<evidence type="ECO:0000313" key="1">
    <source>
        <dbReference type="EMBL" id="RNA08440.1"/>
    </source>
</evidence>
<proteinExistence type="predicted"/>
<keyword evidence="2" id="KW-1185">Reference proteome</keyword>
<dbReference type="EMBL" id="REGN01006744">
    <property type="protein sequence ID" value="RNA08440.1"/>
    <property type="molecule type" value="Genomic_DNA"/>
</dbReference>
<sequence>MNTQDRSEHFKKILSFSLVSDLRINKQLLMQSCLQHHFEFVLKILNRHIYLFDKLMYYGYLISIQINVIKIENI</sequence>
<comment type="caution">
    <text evidence="1">The sequence shown here is derived from an EMBL/GenBank/DDBJ whole genome shotgun (WGS) entry which is preliminary data.</text>
</comment>
<organism evidence="1 2">
    <name type="scientific">Brachionus plicatilis</name>
    <name type="common">Marine rotifer</name>
    <name type="synonym">Brachionus muelleri</name>
    <dbReference type="NCBI Taxonomy" id="10195"/>
    <lineage>
        <taxon>Eukaryota</taxon>
        <taxon>Metazoa</taxon>
        <taxon>Spiralia</taxon>
        <taxon>Gnathifera</taxon>
        <taxon>Rotifera</taxon>
        <taxon>Eurotatoria</taxon>
        <taxon>Monogononta</taxon>
        <taxon>Pseudotrocha</taxon>
        <taxon>Ploima</taxon>
        <taxon>Brachionidae</taxon>
        <taxon>Brachionus</taxon>
    </lineage>
</organism>
<dbReference type="AlphaFoldDB" id="A0A3M7QAL0"/>
<dbReference type="Proteomes" id="UP000276133">
    <property type="component" value="Unassembled WGS sequence"/>
</dbReference>
<accession>A0A3M7QAL0</accession>
<gene>
    <name evidence="1" type="ORF">BpHYR1_038805</name>
</gene>
<evidence type="ECO:0000313" key="2">
    <source>
        <dbReference type="Proteomes" id="UP000276133"/>
    </source>
</evidence>
<name>A0A3M7QAL0_BRAPC</name>